<evidence type="ECO:0000313" key="17">
    <source>
        <dbReference type="Proteomes" id="UP001206128"/>
    </source>
</evidence>
<evidence type="ECO:0000256" key="13">
    <source>
        <dbReference type="SAM" id="Phobius"/>
    </source>
</evidence>
<feature type="active site" description="Charge relay system" evidence="10">
    <location>
        <position position="343"/>
    </location>
</feature>
<proteinExistence type="inferred from homology"/>
<comment type="subcellular location">
    <subcellularLocation>
        <location evidence="1">Cell membrane</location>
        <topology evidence="1">Single-pass membrane protein</topology>
    </subcellularLocation>
</comment>
<evidence type="ECO:0000256" key="7">
    <source>
        <dbReference type="ARBA" id="ARBA00022825"/>
    </source>
</evidence>
<dbReference type="GO" id="GO:0004252">
    <property type="term" value="F:serine-type endopeptidase activity"/>
    <property type="evidence" value="ECO:0007669"/>
    <property type="project" value="UniProtKB-UniRule"/>
</dbReference>
<evidence type="ECO:0000256" key="2">
    <source>
        <dbReference type="ARBA" id="ARBA00011073"/>
    </source>
</evidence>
<keyword evidence="4 10" id="KW-0645">Protease</keyword>
<comment type="caution">
    <text evidence="16">The sequence shown here is derived from an EMBL/GenBank/DDBJ whole genome shotgun (WGS) entry which is preliminary data.</text>
</comment>
<name>A0AAE3GDL7_9PSEU</name>
<feature type="transmembrane region" description="Helical" evidence="13">
    <location>
        <begin position="431"/>
        <end position="455"/>
    </location>
</feature>
<evidence type="ECO:0000256" key="5">
    <source>
        <dbReference type="ARBA" id="ARBA00022692"/>
    </source>
</evidence>
<evidence type="ECO:0000256" key="6">
    <source>
        <dbReference type="ARBA" id="ARBA00022801"/>
    </source>
</evidence>
<dbReference type="PROSITE" id="PS00138">
    <property type="entry name" value="SUBTILASE_SER"/>
    <property type="match status" value="1"/>
</dbReference>
<dbReference type="InterPro" id="IPR000209">
    <property type="entry name" value="Peptidase_S8/S53_dom"/>
</dbReference>
<dbReference type="SUPFAM" id="SSF52743">
    <property type="entry name" value="Subtilisin-like"/>
    <property type="match status" value="1"/>
</dbReference>
<dbReference type="InterPro" id="IPR036852">
    <property type="entry name" value="Peptidase_S8/S53_dom_sf"/>
</dbReference>
<dbReference type="PROSITE" id="PS00136">
    <property type="entry name" value="SUBTILASE_ASP"/>
    <property type="match status" value="1"/>
</dbReference>
<evidence type="ECO:0000256" key="3">
    <source>
        <dbReference type="ARBA" id="ARBA00022475"/>
    </source>
</evidence>
<organism evidence="16 17">
    <name type="scientific">Goodfellowiella coeruleoviolacea</name>
    <dbReference type="NCBI Taxonomy" id="334858"/>
    <lineage>
        <taxon>Bacteria</taxon>
        <taxon>Bacillati</taxon>
        <taxon>Actinomycetota</taxon>
        <taxon>Actinomycetes</taxon>
        <taxon>Pseudonocardiales</taxon>
        <taxon>Pseudonocardiaceae</taxon>
        <taxon>Goodfellowiella</taxon>
    </lineage>
</organism>
<dbReference type="PROSITE" id="PS00137">
    <property type="entry name" value="SUBTILASE_HIS"/>
    <property type="match status" value="1"/>
</dbReference>
<dbReference type="InterPro" id="IPR023834">
    <property type="entry name" value="T7SS_pept_S8A_mycosin"/>
</dbReference>
<dbReference type="Proteomes" id="UP001206128">
    <property type="component" value="Unassembled WGS sequence"/>
</dbReference>
<evidence type="ECO:0000313" key="16">
    <source>
        <dbReference type="EMBL" id="MCP2165813.1"/>
    </source>
</evidence>
<dbReference type="PRINTS" id="PR00723">
    <property type="entry name" value="SUBTILISIN"/>
</dbReference>
<feature type="domain" description="Peptidase S8/S53" evidence="15">
    <location>
        <begin position="94"/>
        <end position="392"/>
    </location>
</feature>
<dbReference type="PANTHER" id="PTHR43806:SF11">
    <property type="entry name" value="CEREVISIN-RELATED"/>
    <property type="match status" value="1"/>
</dbReference>
<keyword evidence="7 10" id="KW-0720">Serine protease</keyword>
<feature type="active site" description="Charge relay system" evidence="10">
    <location>
        <position position="136"/>
    </location>
</feature>
<keyword evidence="9 13" id="KW-0472">Membrane</keyword>
<keyword evidence="3" id="KW-1003">Cell membrane</keyword>
<feature type="compositionally biased region" description="Polar residues" evidence="12">
    <location>
        <begin position="41"/>
        <end position="51"/>
    </location>
</feature>
<dbReference type="InterPro" id="IPR015500">
    <property type="entry name" value="Peptidase_S8_subtilisin-rel"/>
</dbReference>
<evidence type="ECO:0000256" key="10">
    <source>
        <dbReference type="PROSITE-ProRule" id="PRU01240"/>
    </source>
</evidence>
<dbReference type="AlphaFoldDB" id="A0AAE3GDL7"/>
<protein>
    <submittedName>
        <fullName evidence="16">Membrane-anchored mycosin MYCP</fullName>
    </submittedName>
</protein>
<keyword evidence="8 13" id="KW-1133">Transmembrane helix</keyword>
<keyword evidence="17" id="KW-1185">Reference proteome</keyword>
<dbReference type="InterPro" id="IPR023827">
    <property type="entry name" value="Peptidase_S8_Asp-AS"/>
</dbReference>
<dbReference type="Gene3D" id="3.40.50.200">
    <property type="entry name" value="Peptidase S8/S53 domain"/>
    <property type="match status" value="1"/>
</dbReference>
<feature type="signal peptide" evidence="14">
    <location>
        <begin position="1"/>
        <end position="29"/>
    </location>
</feature>
<dbReference type="Pfam" id="PF00082">
    <property type="entry name" value="Peptidase_S8"/>
    <property type="match status" value="1"/>
</dbReference>
<evidence type="ECO:0000256" key="4">
    <source>
        <dbReference type="ARBA" id="ARBA00022670"/>
    </source>
</evidence>
<dbReference type="GO" id="GO:0006508">
    <property type="term" value="P:proteolysis"/>
    <property type="evidence" value="ECO:0007669"/>
    <property type="project" value="UniProtKB-KW"/>
</dbReference>
<dbReference type="RefSeq" id="WP_253770973.1">
    <property type="nucleotide sequence ID" value="NZ_JAMTCK010000005.1"/>
</dbReference>
<feature type="region of interest" description="Disordered" evidence="12">
    <location>
        <begin position="30"/>
        <end position="62"/>
    </location>
</feature>
<dbReference type="InterPro" id="IPR023828">
    <property type="entry name" value="Peptidase_S8_Ser-AS"/>
</dbReference>
<gene>
    <name evidence="16" type="ORF">LX83_002671</name>
</gene>
<dbReference type="PANTHER" id="PTHR43806">
    <property type="entry name" value="PEPTIDASE S8"/>
    <property type="match status" value="1"/>
</dbReference>
<keyword evidence="5 13" id="KW-0812">Transmembrane</keyword>
<keyword evidence="6 10" id="KW-0378">Hydrolase</keyword>
<reference evidence="16" key="1">
    <citation type="submission" date="2022-06" db="EMBL/GenBank/DDBJ databases">
        <title>Genomic Encyclopedia of Archaeal and Bacterial Type Strains, Phase II (KMG-II): from individual species to whole genera.</title>
        <authorList>
            <person name="Goeker M."/>
        </authorList>
    </citation>
    <scope>NUCLEOTIDE SEQUENCE</scope>
    <source>
        <strain evidence="16">DSM 43935</strain>
    </source>
</reference>
<dbReference type="InterPro" id="IPR050131">
    <property type="entry name" value="Peptidase_S8_subtilisin-like"/>
</dbReference>
<evidence type="ECO:0000256" key="1">
    <source>
        <dbReference type="ARBA" id="ARBA00004162"/>
    </source>
</evidence>
<evidence type="ECO:0000259" key="15">
    <source>
        <dbReference type="Pfam" id="PF00082"/>
    </source>
</evidence>
<evidence type="ECO:0000256" key="8">
    <source>
        <dbReference type="ARBA" id="ARBA00022989"/>
    </source>
</evidence>
<evidence type="ECO:0000256" key="12">
    <source>
        <dbReference type="SAM" id="MobiDB-lite"/>
    </source>
</evidence>
<dbReference type="InterPro" id="IPR022398">
    <property type="entry name" value="Peptidase_S8_His-AS"/>
</dbReference>
<accession>A0AAE3GDL7</accession>
<dbReference type="EMBL" id="JAMTCK010000005">
    <property type="protein sequence ID" value="MCP2165813.1"/>
    <property type="molecule type" value="Genomic_DNA"/>
</dbReference>
<dbReference type="GO" id="GO:0005886">
    <property type="term" value="C:plasma membrane"/>
    <property type="evidence" value="ECO:0007669"/>
    <property type="project" value="UniProtKB-SubCell"/>
</dbReference>
<dbReference type="PROSITE" id="PS51892">
    <property type="entry name" value="SUBTILASE"/>
    <property type="match status" value="1"/>
</dbReference>
<comment type="similarity">
    <text evidence="2 10 11">Belongs to the peptidase S8 family.</text>
</comment>
<keyword evidence="14" id="KW-0732">Signal</keyword>
<feature type="chain" id="PRO_5042084688" evidence="14">
    <location>
        <begin position="30"/>
        <end position="470"/>
    </location>
</feature>
<sequence>MRVAGKAGRAVVAAATALLLTAPTVPAWAEPTTIGPAPEPNASQRPPSAQPSAIGGPFRNTEGCIASATTENLPKEPWGQQQLQIEEAQRFATGKGQKVAVIDTGVNQHPLFKNPITDLGDYIEGKSAVDSDCDGHGTEVAGIIAAQADPTGANGFMGVAPDVQLMAIRQGSSKFQNEATKAPPGNLDTLARAVVWAADHDADVINMSVTACQPPDKTGGESDKALRAAIRYAVDVKDVVVVTSAGNTSDQAQANDTNCVQNDNPDPNVVTKVAVPPWFSDDVLAVAAMAKDGTPANFTVWGPWVNIAAPGTEIVSVNPAPGSTGLANANIEGSQQRPIEGTSFASPYVAGVAALVRERFPELNARQVMERLKATAKHPGNPEGRDKKVGYGMVNPIAALTAVLPAEQSSFQSADPKPILNPAVPPPAKDWTPMIVALGGTGAGVTLLLLTLFIVHTVNRTRNRRARANT</sequence>
<dbReference type="NCBIfam" id="TIGR03921">
    <property type="entry name" value="T7SS_mycosin"/>
    <property type="match status" value="1"/>
</dbReference>
<feature type="active site" description="Charge relay system" evidence="10">
    <location>
        <position position="103"/>
    </location>
</feature>
<evidence type="ECO:0000256" key="11">
    <source>
        <dbReference type="RuleBase" id="RU003355"/>
    </source>
</evidence>
<evidence type="ECO:0000256" key="9">
    <source>
        <dbReference type="ARBA" id="ARBA00023136"/>
    </source>
</evidence>
<evidence type="ECO:0000256" key="14">
    <source>
        <dbReference type="SAM" id="SignalP"/>
    </source>
</evidence>